<evidence type="ECO:0000256" key="2">
    <source>
        <dbReference type="SAM" id="MobiDB-lite"/>
    </source>
</evidence>
<reference evidence="3" key="1">
    <citation type="journal article" date="2020" name="G3 (Bethesda)">
        <title>High-Quality Assemblies for Three Invasive Social Wasps from the &lt;i&gt;Vespula&lt;/i&gt; Genus.</title>
        <authorList>
            <person name="Harrop T.W.R."/>
            <person name="Guhlin J."/>
            <person name="McLaughlin G.M."/>
            <person name="Permina E."/>
            <person name="Stockwell P."/>
            <person name="Gilligan J."/>
            <person name="Le Lec M.F."/>
            <person name="Gruber M.A.M."/>
            <person name="Quinn O."/>
            <person name="Lovegrove M."/>
            <person name="Duncan E.J."/>
            <person name="Remnant E.J."/>
            <person name="Van Eeckhoven J."/>
            <person name="Graham B."/>
            <person name="Knapp R.A."/>
            <person name="Langford K.W."/>
            <person name="Kronenberg Z."/>
            <person name="Press M.O."/>
            <person name="Eacker S.M."/>
            <person name="Wilson-Rankin E.E."/>
            <person name="Purcell J."/>
            <person name="Lester P.J."/>
            <person name="Dearden P.K."/>
        </authorList>
    </citation>
    <scope>NUCLEOTIDE SEQUENCE</scope>
    <source>
        <strain evidence="3">Linc-1</strain>
    </source>
</reference>
<keyword evidence="1" id="KW-0175">Coiled coil</keyword>
<protein>
    <recommendedName>
        <fullName evidence="5">Protein Spindly</fullName>
    </recommendedName>
</protein>
<gene>
    <name evidence="3" type="ORF">HZH68_003974</name>
</gene>
<accession>A0A834NJD1</accession>
<name>A0A834NJD1_VESGE</name>
<proteinExistence type="predicted"/>
<evidence type="ECO:0008006" key="5">
    <source>
        <dbReference type="Google" id="ProtNLM"/>
    </source>
</evidence>
<sequence length="568" mass="66982">MSETMSSCNESAFIGSKDEYLSETFDGSIDYRKLHLQNENYRQELHELHLKLVHNEAMQRELQEVNESLEQLLIKEKEKAEKKLHEIQEKNRETTEAYENQLSDLGVILENKEKRNKELYDSLHQLKVKASQNNLYKIDDVEEKLTPLKEQVQELLINLEDEKRKKENAEETIKDLKNQLFELQEILEVTKNNLKEKNEVLESTREELVICNSLFAEVEDRRQLAVNKVTILKKKYDELKQAYDIKAEEVRTLKTEKASILRKWNECVNIFSEDNELINKYKNRIRDLEKKLLEVQQTNTETKTIDNSFSYLESLLAEKKKEIQELHQRIERDSVDMLLQTEIKHKIAKQLQYWQYKTMYMEAQLSAIKSQLELENADSSDYKLFFEAIEQHRTIYKEFPDKEEIILESDIKNIEKVSSELATLQNTLPINYHKFKNIPQTTDNIDTIYKSDLLINKSYKADIGKNCVDHDNNGQLKFKDKKLEENANVIQRKIIENNTALSLKTTHIETTNLSLIGETQKLQKMVQFAEDTKNSSSDNSMIKKKQNDEKKKITKQYKTIYISSESSK</sequence>
<comment type="caution">
    <text evidence="3">The sequence shown here is derived from an EMBL/GenBank/DDBJ whole genome shotgun (WGS) entry which is preliminary data.</text>
</comment>
<dbReference type="EMBL" id="JACSDZ010000003">
    <property type="protein sequence ID" value="KAF7409593.1"/>
    <property type="molecule type" value="Genomic_DNA"/>
</dbReference>
<feature type="region of interest" description="Disordered" evidence="2">
    <location>
        <begin position="531"/>
        <end position="551"/>
    </location>
</feature>
<keyword evidence="4" id="KW-1185">Reference proteome</keyword>
<dbReference type="AlphaFoldDB" id="A0A834NJD1"/>
<evidence type="ECO:0000313" key="3">
    <source>
        <dbReference type="EMBL" id="KAF7409593.1"/>
    </source>
</evidence>
<organism evidence="3 4">
    <name type="scientific">Vespula germanica</name>
    <name type="common">German yellow jacket</name>
    <name type="synonym">Paravespula germanica</name>
    <dbReference type="NCBI Taxonomy" id="30212"/>
    <lineage>
        <taxon>Eukaryota</taxon>
        <taxon>Metazoa</taxon>
        <taxon>Ecdysozoa</taxon>
        <taxon>Arthropoda</taxon>
        <taxon>Hexapoda</taxon>
        <taxon>Insecta</taxon>
        <taxon>Pterygota</taxon>
        <taxon>Neoptera</taxon>
        <taxon>Endopterygota</taxon>
        <taxon>Hymenoptera</taxon>
        <taxon>Apocrita</taxon>
        <taxon>Aculeata</taxon>
        <taxon>Vespoidea</taxon>
        <taxon>Vespidae</taxon>
        <taxon>Vespinae</taxon>
        <taxon>Vespula</taxon>
    </lineage>
</organism>
<evidence type="ECO:0000313" key="4">
    <source>
        <dbReference type="Proteomes" id="UP000617340"/>
    </source>
</evidence>
<evidence type="ECO:0000256" key="1">
    <source>
        <dbReference type="SAM" id="Coils"/>
    </source>
</evidence>
<feature type="coiled-coil region" evidence="1">
    <location>
        <begin position="31"/>
        <end position="336"/>
    </location>
</feature>
<dbReference type="Proteomes" id="UP000617340">
    <property type="component" value="Unassembled WGS sequence"/>
</dbReference>